<feature type="transmembrane region" description="Helical" evidence="1">
    <location>
        <begin position="79"/>
        <end position="97"/>
    </location>
</feature>
<evidence type="ECO:0000313" key="2">
    <source>
        <dbReference type="EMBL" id="SEM26879.1"/>
    </source>
</evidence>
<accession>A0A1H7X185</accession>
<dbReference type="RefSeq" id="WP_177170997.1">
    <property type="nucleotide sequence ID" value="NZ_FNZN01000013.1"/>
</dbReference>
<protein>
    <recommendedName>
        <fullName evidence="4">DoxX protein</fullName>
    </recommendedName>
</protein>
<reference evidence="3" key="1">
    <citation type="submission" date="2016-10" db="EMBL/GenBank/DDBJ databases">
        <authorList>
            <person name="Varghese N."/>
            <person name="Submissions S."/>
        </authorList>
    </citation>
    <scope>NUCLEOTIDE SEQUENCE [LARGE SCALE GENOMIC DNA]</scope>
    <source>
        <strain evidence="3">DSM 16471</strain>
    </source>
</reference>
<keyword evidence="1" id="KW-1133">Transmembrane helix</keyword>
<keyword evidence="3" id="KW-1185">Reference proteome</keyword>
<keyword evidence="1" id="KW-0812">Transmembrane</keyword>
<dbReference type="Proteomes" id="UP000198990">
    <property type="component" value="Unassembled WGS sequence"/>
</dbReference>
<proteinExistence type="predicted"/>
<dbReference type="EMBL" id="FNZN01000013">
    <property type="protein sequence ID" value="SEM26879.1"/>
    <property type="molecule type" value="Genomic_DNA"/>
</dbReference>
<sequence length="159" mass="18257">MGNLEIRKNKIIRLSIGLVYLIFGVLKFFPGASPAEELATNTIQILTFGFLPSYFGLIALALFESFIGICLILNWQNKLIIYSAIAHITFTFTPIFLLPEQIFGENKFIFTLLSQYIFKNIIILGALFTLKIDLDFNKNKSMKRKLSNLIYSVKKWEFS</sequence>
<evidence type="ECO:0008006" key="4">
    <source>
        <dbReference type="Google" id="ProtNLM"/>
    </source>
</evidence>
<gene>
    <name evidence="2" type="ORF">SAMN04488008_11374</name>
</gene>
<keyword evidence="1" id="KW-0472">Membrane</keyword>
<dbReference type="AlphaFoldDB" id="A0A1H7X185"/>
<evidence type="ECO:0000313" key="3">
    <source>
        <dbReference type="Proteomes" id="UP000198990"/>
    </source>
</evidence>
<evidence type="ECO:0000256" key="1">
    <source>
        <dbReference type="SAM" id="Phobius"/>
    </source>
</evidence>
<feature type="transmembrane region" description="Helical" evidence="1">
    <location>
        <begin position="117"/>
        <end position="134"/>
    </location>
</feature>
<organism evidence="2 3">
    <name type="scientific">Maribacter orientalis</name>
    <dbReference type="NCBI Taxonomy" id="228957"/>
    <lineage>
        <taxon>Bacteria</taxon>
        <taxon>Pseudomonadati</taxon>
        <taxon>Bacteroidota</taxon>
        <taxon>Flavobacteriia</taxon>
        <taxon>Flavobacteriales</taxon>
        <taxon>Flavobacteriaceae</taxon>
        <taxon>Maribacter</taxon>
    </lineage>
</organism>
<dbReference type="STRING" id="228957.SAMN04488008_11374"/>
<feature type="transmembrane region" description="Helical" evidence="1">
    <location>
        <begin position="12"/>
        <end position="30"/>
    </location>
</feature>
<feature type="transmembrane region" description="Helical" evidence="1">
    <location>
        <begin position="50"/>
        <end position="72"/>
    </location>
</feature>
<name>A0A1H7X185_9FLAO</name>